<dbReference type="InterPro" id="IPR015947">
    <property type="entry name" value="PUA-like_sf"/>
</dbReference>
<dbReference type="Pfam" id="PF07728">
    <property type="entry name" value="AAA_5"/>
    <property type="match status" value="1"/>
</dbReference>
<dbReference type="Gene3D" id="3.40.50.300">
    <property type="entry name" value="P-loop containing nucleotide triphosphate hydrolases"/>
    <property type="match status" value="1"/>
</dbReference>
<dbReference type="SUPFAM" id="SSF52540">
    <property type="entry name" value="P-loop containing nucleoside triphosphate hydrolases"/>
    <property type="match status" value="1"/>
</dbReference>
<feature type="domain" description="EVE" evidence="1">
    <location>
        <begin position="270"/>
        <end position="364"/>
    </location>
</feature>
<dbReference type="GO" id="GO:0016887">
    <property type="term" value="F:ATP hydrolysis activity"/>
    <property type="evidence" value="ECO:0007669"/>
    <property type="project" value="InterPro"/>
</dbReference>
<dbReference type="PANTHER" id="PTHR37291">
    <property type="entry name" value="5-METHYLCYTOSINE-SPECIFIC RESTRICTION ENZYME B"/>
    <property type="match status" value="1"/>
</dbReference>
<dbReference type="InterPro" id="IPR011704">
    <property type="entry name" value="ATPase_dyneun-rel_AAA"/>
</dbReference>
<dbReference type="InterPro" id="IPR052934">
    <property type="entry name" value="Methyl-DNA_Rec/Restrict_Enz"/>
</dbReference>
<proteinExistence type="predicted"/>
<organism evidence="3 4">
    <name type="scientific">Desulfosalsimonas propionicica</name>
    <dbReference type="NCBI Taxonomy" id="332175"/>
    <lineage>
        <taxon>Bacteria</taxon>
        <taxon>Pseudomonadati</taxon>
        <taxon>Thermodesulfobacteriota</taxon>
        <taxon>Desulfobacteria</taxon>
        <taxon>Desulfobacterales</taxon>
        <taxon>Desulfosalsimonadaceae</taxon>
        <taxon>Desulfosalsimonas</taxon>
    </lineage>
</organism>
<keyword evidence="4" id="KW-1185">Reference proteome</keyword>
<dbReference type="RefSeq" id="WP_181552785.1">
    <property type="nucleotide sequence ID" value="NZ_JACDUS010000018.1"/>
</dbReference>
<dbReference type="EMBL" id="JACDUS010000018">
    <property type="protein sequence ID" value="MBA2883171.1"/>
    <property type="molecule type" value="Genomic_DNA"/>
</dbReference>
<evidence type="ECO:0000313" key="3">
    <source>
        <dbReference type="EMBL" id="MBA2883171.1"/>
    </source>
</evidence>
<dbReference type="SUPFAM" id="SSF88697">
    <property type="entry name" value="PUA domain-like"/>
    <property type="match status" value="1"/>
</dbReference>
<dbReference type="InterPro" id="IPR002740">
    <property type="entry name" value="EVE_domain"/>
</dbReference>
<dbReference type="PANTHER" id="PTHR37291:SF1">
    <property type="entry name" value="TYPE IV METHYL-DIRECTED RESTRICTION ENZYME ECOKMCRB SUBUNIT"/>
    <property type="match status" value="1"/>
</dbReference>
<protein>
    <submittedName>
        <fullName evidence="3">GTPase SAR1 family protein</fullName>
    </submittedName>
</protein>
<gene>
    <name evidence="3" type="ORF">HNR65_003532</name>
</gene>
<accession>A0A7W0CCE9</accession>
<evidence type="ECO:0000313" key="4">
    <source>
        <dbReference type="Proteomes" id="UP000525298"/>
    </source>
</evidence>
<evidence type="ECO:0000259" key="1">
    <source>
        <dbReference type="Pfam" id="PF01878"/>
    </source>
</evidence>
<dbReference type="InterPro" id="IPR027417">
    <property type="entry name" value="P-loop_NTPase"/>
</dbReference>
<evidence type="ECO:0000259" key="2">
    <source>
        <dbReference type="Pfam" id="PF07728"/>
    </source>
</evidence>
<comment type="caution">
    <text evidence="3">The sequence shown here is derived from an EMBL/GenBank/DDBJ whole genome shotgun (WGS) entry which is preliminary data.</text>
</comment>
<name>A0A7W0CCE9_9BACT</name>
<dbReference type="Proteomes" id="UP000525298">
    <property type="component" value="Unassembled WGS sequence"/>
</dbReference>
<sequence>MSRYTGDKDATAILEAAEHWRQQGLLTEGSIFTDKSLWRLEHFQALNENFVNQPLEGEGSFFEKLSAQLVNTAPEVKQLAAEILWIMFLCPSNIGVEKKREGIQTIWGWAEESFPEASPWLWDKYLNGVGSAGTGFNTNRAREYVFIIRIVMNLKELAPPDREALLNSGWKLAEWLEQTPECDGRQFRHMMLFLLFPDSFERIFGGTDRRKVVTAFSRKSEAQVNAMSAMEIDKELYAIRKNQEDNFGIKDLDFYETPLRELWKDPGNASWLLTWNPDKWNWQSLEADRAATHKGETVTHRWSCANRKAAVGDKVYLARTGVSPKGIVAVGNIVTASYEAPHWEEAKAENGQTCWHVDVAFSRIQDPMADDPYLTMEDLKKITVDQQDWTPQSSGIEIKTRLAGILKKRWEEKVVPAVPPAPGATNLIVYGPPGTGKTYYLNNLIGDYRSRKQKIGREAWLIQQLLDMRWFDAVFAALWALGGRAGAKEIVNHEYIALKARAMGRNRHVTNTVWATLQAHTVESSQTVQYKNKSVPYVFDKQKDGQWRMVADWEEECAEQVSMAQALQKGPVVEAAHQRYEFITFHQAYSYEDFVEGIRPIQNDETGEIEYRVVPGVFQRIAQKAKADPGQRYAIFIDEINRGNIAKIFGELITLIETDKRTEYDENGGKVRGMTLTLPYSGEAFGVPANLDLYGTMNTADRSIALMDTALRRRFTFRELMPDPGIINGSRGDGYIEDGEGGSINLRALLKTINQRIRFLLNRDMMVGHAYFMKITDFAGFKHVLLTQIIPLLQEYFYEDWHRIQLVFRDVGPDRENMEPQIICHRTLKDEAVLGFAHDDYDDLIDYRVATADEITPDAIRKVYEEPA</sequence>
<dbReference type="Pfam" id="PF01878">
    <property type="entry name" value="EVE"/>
    <property type="match status" value="1"/>
</dbReference>
<dbReference type="AlphaFoldDB" id="A0A7W0CCE9"/>
<feature type="domain" description="ATPase dynein-related AAA" evidence="2">
    <location>
        <begin position="577"/>
        <end position="715"/>
    </location>
</feature>
<dbReference type="Gene3D" id="3.10.590.10">
    <property type="entry name" value="ph1033 like domains"/>
    <property type="match status" value="1"/>
</dbReference>
<reference evidence="3 4" key="1">
    <citation type="submission" date="2020-07" db="EMBL/GenBank/DDBJ databases">
        <title>Genomic Encyclopedia of Type Strains, Phase IV (KMG-IV): sequencing the most valuable type-strain genomes for metagenomic binning, comparative biology and taxonomic classification.</title>
        <authorList>
            <person name="Goeker M."/>
        </authorList>
    </citation>
    <scope>NUCLEOTIDE SEQUENCE [LARGE SCALE GENOMIC DNA]</scope>
    <source>
        <strain evidence="3 4">DSM 17721</strain>
    </source>
</reference>
<dbReference type="GO" id="GO:0005524">
    <property type="term" value="F:ATP binding"/>
    <property type="evidence" value="ECO:0007669"/>
    <property type="project" value="InterPro"/>
</dbReference>